<name>A0A0A9W6B7_LYGHE</name>
<organism evidence="1">
    <name type="scientific">Lygus hesperus</name>
    <name type="common">Western plant bug</name>
    <dbReference type="NCBI Taxonomy" id="30085"/>
    <lineage>
        <taxon>Eukaryota</taxon>
        <taxon>Metazoa</taxon>
        <taxon>Ecdysozoa</taxon>
        <taxon>Arthropoda</taxon>
        <taxon>Hexapoda</taxon>
        <taxon>Insecta</taxon>
        <taxon>Pterygota</taxon>
        <taxon>Neoptera</taxon>
        <taxon>Paraneoptera</taxon>
        <taxon>Hemiptera</taxon>
        <taxon>Heteroptera</taxon>
        <taxon>Panheteroptera</taxon>
        <taxon>Cimicomorpha</taxon>
        <taxon>Miridae</taxon>
        <taxon>Mirini</taxon>
        <taxon>Lygus</taxon>
    </lineage>
</organism>
<feature type="non-terminal residue" evidence="1">
    <location>
        <position position="1"/>
    </location>
</feature>
<proteinExistence type="predicted"/>
<gene>
    <name evidence="1" type="primary">NCSTN</name>
    <name evidence="1" type="ORF">CM83_2643</name>
</gene>
<accession>A0A0A9W6B7</accession>
<dbReference type="AlphaFoldDB" id="A0A0A9W6B7"/>
<reference evidence="1" key="2">
    <citation type="submission" date="2014-07" db="EMBL/GenBank/DDBJ databases">
        <authorList>
            <person name="Hull J."/>
        </authorList>
    </citation>
    <scope>NUCLEOTIDE SEQUENCE</scope>
</reference>
<dbReference type="EMBL" id="GBHO01040265">
    <property type="protein sequence ID" value="JAG03339.1"/>
    <property type="molecule type" value="Transcribed_RNA"/>
</dbReference>
<sequence>SVLFRKDSVRLHSSHHDKHIRDSLPHRSTYLSWDFIQTPHPLQHWLSLYSHSNTTDKFVLNLLSGTRAVPTSSPCSPPQFRAVRTPTQQREMFPYSNPPRSSQKVLRTLLKRKSYLL</sequence>
<evidence type="ECO:0000313" key="1">
    <source>
        <dbReference type="EMBL" id="JAG03339.1"/>
    </source>
</evidence>
<reference evidence="1" key="1">
    <citation type="journal article" date="2014" name="PLoS ONE">
        <title>Transcriptome-Based Identification of ABC Transporters in the Western Tarnished Plant Bug Lygus hesperus.</title>
        <authorList>
            <person name="Hull J.J."/>
            <person name="Chaney K."/>
            <person name="Geib S.M."/>
            <person name="Fabrick J.A."/>
            <person name="Brent C.S."/>
            <person name="Walsh D."/>
            <person name="Lavine L.C."/>
        </authorList>
    </citation>
    <scope>NUCLEOTIDE SEQUENCE</scope>
</reference>
<protein>
    <submittedName>
        <fullName evidence="1">Nicastrin</fullName>
    </submittedName>
</protein>